<accession>A0AA35T2R8</accession>
<proteinExistence type="inferred from homology"/>
<dbReference type="FunFam" id="3.40.640.10:FF:000030">
    <property type="entry name" value="Low-specificity L-threonine aldolase"/>
    <property type="match status" value="1"/>
</dbReference>
<dbReference type="EMBL" id="CASHTH010003086">
    <property type="protein sequence ID" value="CAI8040159.1"/>
    <property type="molecule type" value="Genomic_DNA"/>
</dbReference>
<dbReference type="AlphaFoldDB" id="A0AA35T2R8"/>
<keyword evidence="4" id="KW-0456">Lyase</keyword>
<sequence>MMALIDLRSDTVTHPTDEMRRAMAAAEVGDDVFGEDPTINALQERAAGLMGQEAGLLTASGTMSNLIAALAWCSRGDEMIMGQEAHMFWNESAGPTALAGAQIRLVPNDVNGRISAQDVAAAVRDSSNIHVPATTLVCLENTHNRCSGGVMTPQDTREVVDVAHAAGAAVHLDGARIFNAAVALEVPASELTKDVDDVSFCLSKALSCPVGSVLCGSEEFIGKARKWRKMVGGGMRQAGVLAAAGLVALDSMVERLADDHANARRLAAGLANIDGLTVDEDGIQTNIVIFEVDREKVGDAREVIAALREDGVLVSHSRDQALRMVTHRHITAGDVDEALSRVNGTVRRMAGAA</sequence>
<evidence type="ECO:0000256" key="1">
    <source>
        <dbReference type="ARBA" id="ARBA00001933"/>
    </source>
</evidence>
<dbReference type="SUPFAM" id="SSF53383">
    <property type="entry name" value="PLP-dependent transferases"/>
    <property type="match status" value="1"/>
</dbReference>
<dbReference type="InterPro" id="IPR015422">
    <property type="entry name" value="PyrdxlP-dep_Trfase_small"/>
</dbReference>
<dbReference type="Pfam" id="PF01212">
    <property type="entry name" value="Beta_elim_lyase"/>
    <property type="match status" value="1"/>
</dbReference>
<evidence type="ECO:0000313" key="8">
    <source>
        <dbReference type="Proteomes" id="UP001174909"/>
    </source>
</evidence>
<keyword evidence="3" id="KW-0663">Pyridoxal phosphate</keyword>
<comment type="caution">
    <text evidence="7">The sequence shown here is derived from an EMBL/GenBank/DDBJ whole genome shotgun (WGS) entry which is preliminary data.</text>
</comment>
<comment type="cofactor">
    <cofactor evidence="1">
        <name>pyridoxal 5'-phosphate</name>
        <dbReference type="ChEBI" id="CHEBI:597326"/>
    </cofactor>
</comment>
<dbReference type="InterPro" id="IPR015424">
    <property type="entry name" value="PyrdxlP-dep_Trfase"/>
</dbReference>
<comment type="similarity">
    <text evidence="2">Belongs to the threonine aldolase family.</text>
</comment>
<dbReference type="Proteomes" id="UP001174909">
    <property type="component" value="Unassembled WGS sequence"/>
</dbReference>
<evidence type="ECO:0000313" key="7">
    <source>
        <dbReference type="EMBL" id="CAI8040159.1"/>
    </source>
</evidence>
<evidence type="ECO:0000256" key="2">
    <source>
        <dbReference type="ARBA" id="ARBA00006966"/>
    </source>
</evidence>
<dbReference type="Gene3D" id="3.90.1150.10">
    <property type="entry name" value="Aspartate Aminotransferase, domain 1"/>
    <property type="match status" value="1"/>
</dbReference>
<evidence type="ECO:0000259" key="6">
    <source>
        <dbReference type="Pfam" id="PF01212"/>
    </source>
</evidence>
<protein>
    <submittedName>
        <fullName evidence="7">L-allo-threonine aldolase</fullName>
    </submittedName>
</protein>
<feature type="modified residue" description="N6-(pyridoxal phosphate)lysine" evidence="5">
    <location>
        <position position="204"/>
    </location>
</feature>
<feature type="domain" description="Aromatic amino acid beta-eliminating lyase/threonine aldolase" evidence="6">
    <location>
        <begin position="6"/>
        <end position="290"/>
    </location>
</feature>
<dbReference type="PANTHER" id="PTHR48097">
    <property type="entry name" value="L-THREONINE ALDOLASE-RELATED"/>
    <property type="match status" value="1"/>
</dbReference>
<dbReference type="PIRSF" id="PIRSF017617">
    <property type="entry name" value="Thr_aldolase"/>
    <property type="match status" value="1"/>
</dbReference>
<dbReference type="GO" id="GO:0005829">
    <property type="term" value="C:cytosol"/>
    <property type="evidence" value="ECO:0007669"/>
    <property type="project" value="TreeGrafter"/>
</dbReference>
<evidence type="ECO:0000256" key="5">
    <source>
        <dbReference type="PIRSR" id="PIRSR017617-1"/>
    </source>
</evidence>
<evidence type="ECO:0000256" key="4">
    <source>
        <dbReference type="ARBA" id="ARBA00023239"/>
    </source>
</evidence>
<reference evidence="7" key="1">
    <citation type="submission" date="2023-03" db="EMBL/GenBank/DDBJ databases">
        <authorList>
            <person name="Steffen K."/>
            <person name="Cardenas P."/>
        </authorList>
    </citation>
    <scope>NUCLEOTIDE SEQUENCE</scope>
</reference>
<dbReference type="NCBIfam" id="NF041359">
    <property type="entry name" value="GntG_guanitoxin"/>
    <property type="match status" value="1"/>
</dbReference>
<dbReference type="PANTHER" id="PTHR48097:SF9">
    <property type="entry name" value="L-THREONINE ALDOLASE"/>
    <property type="match status" value="1"/>
</dbReference>
<gene>
    <name evidence="7" type="ORF">GBAR_LOCUS22374</name>
</gene>
<keyword evidence="8" id="KW-1185">Reference proteome</keyword>
<dbReference type="GO" id="GO:0006567">
    <property type="term" value="P:L-threonine catabolic process"/>
    <property type="evidence" value="ECO:0007669"/>
    <property type="project" value="TreeGrafter"/>
</dbReference>
<dbReference type="FunFam" id="3.90.1150.10:FF:000041">
    <property type="entry name" value="Low-specificity L-threonine aldolase"/>
    <property type="match status" value="1"/>
</dbReference>
<evidence type="ECO:0000256" key="3">
    <source>
        <dbReference type="ARBA" id="ARBA00022898"/>
    </source>
</evidence>
<organism evidence="7 8">
    <name type="scientific">Geodia barretti</name>
    <name type="common">Barrett's horny sponge</name>
    <dbReference type="NCBI Taxonomy" id="519541"/>
    <lineage>
        <taxon>Eukaryota</taxon>
        <taxon>Metazoa</taxon>
        <taxon>Porifera</taxon>
        <taxon>Demospongiae</taxon>
        <taxon>Heteroscleromorpha</taxon>
        <taxon>Tetractinellida</taxon>
        <taxon>Astrophorina</taxon>
        <taxon>Geodiidae</taxon>
        <taxon>Geodia</taxon>
    </lineage>
</organism>
<dbReference type="GO" id="GO:0008732">
    <property type="term" value="F:L-allo-threonine aldolase activity"/>
    <property type="evidence" value="ECO:0007669"/>
    <property type="project" value="TreeGrafter"/>
</dbReference>
<dbReference type="InterPro" id="IPR001597">
    <property type="entry name" value="ArAA_b-elim_lyase/Thr_aldolase"/>
</dbReference>
<dbReference type="InterPro" id="IPR023603">
    <property type="entry name" value="Low_specificity_L-TA-like"/>
</dbReference>
<dbReference type="InterPro" id="IPR015421">
    <property type="entry name" value="PyrdxlP-dep_Trfase_major"/>
</dbReference>
<name>A0AA35T2R8_GEOBA</name>
<dbReference type="Gene3D" id="3.40.640.10">
    <property type="entry name" value="Type I PLP-dependent aspartate aminotransferase-like (Major domain)"/>
    <property type="match status" value="1"/>
</dbReference>
<dbReference type="GO" id="GO:0006545">
    <property type="term" value="P:glycine biosynthetic process"/>
    <property type="evidence" value="ECO:0007669"/>
    <property type="project" value="TreeGrafter"/>
</dbReference>